<gene>
    <name evidence="2" type="ORF">ACFQDI_12480</name>
</gene>
<evidence type="ECO:0000259" key="1">
    <source>
        <dbReference type="Pfam" id="PF05050"/>
    </source>
</evidence>
<dbReference type="SUPFAM" id="SSF53335">
    <property type="entry name" value="S-adenosyl-L-methionine-dependent methyltransferases"/>
    <property type="match status" value="1"/>
</dbReference>
<organism evidence="2 3">
    <name type="scientific">Prosthecobacter fluviatilis</name>
    <dbReference type="NCBI Taxonomy" id="445931"/>
    <lineage>
        <taxon>Bacteria</taxon>
        <taxon>Pseudomonadati</taxon>
        <taxon>Verrucomicrobiota</taxon>
        <taxon>Verrucomicrobiia</taxon>
        <taxon>Verrucomicrobiales</taxon>
        <taxon>Verrucomicrobiaceae</taxon>
        <taxon>Prosthecobacter</taxon>
    </lineage>
</organism>
<dbReference type="InterPro" id="IPR006342">
    <property type="entry name" value="FkbM_mtfrase"/>
</dbReference>
<dbReference type="InterPro" id="IPR029063">
    <property type="entry name" value="SAM-dependent_MTases_sf"/>
</dbReference>
<dbReference type="PANTHER" id="PTHR34203">
    <property type="entry name" value="METHYLTRANSFERASE, FKBM FAMILY PROTEIN"/>
    <property type="match status" value="1"/>
</dbReference>
<keyword evidence="3" id="KW-1185">Reference proteome</keyword>
<dbReference type="GO" id="GO:0008168">
    <property type="term" value="F:methyltransferase activity"/>
    <property type="evidence" value="ECO:0007669"/>
    <property type="project" value="UniProtKB-KW"/>
</dbReference>
<dbReference type="Pfam" id="PF05050">
    <property type="entry name" value="Methyltransf_21"/>
    <property type="match status" value="1"/>
</dbReference>
<dbReference type="Gene3D" id="3.40.50.150">
    <property type="entry name" value="Vaccinia Virus protein VP39"/>
    <property type="match status" value="1"/>
</dbReference>
<dbReference type="GO" id="GO:0032259">
    <property type="term" value="P:methylation"/>
    <property type="evidence" value="ECO:0007669"/>
    <property type="project" value="UniProtKB-KW"/>
</dbReference>
<dbReference type="RefSeq" id="WP_377166993.1">
    <property type="nucleotide sequence ID" value="NZ_JBHSMQ010000004.1"/>
</dbReference>
<keyword evidence="2" id="KW-0489">Methyltransferase</keyword>
<name>A0ABW0KSR1_9BACT</name>
<reference evidence="3" key="1">
    <citation type="journal article" date="2019" name="Int. J. Syst. Evol. Microbiol.">
        <title>The Global Catalogue of Microorganisms (GCM) 10K type strain sequencing project: providing services to taxonomists for standard genome sequencing and annotation.</title>
        <authorList>
            <consortium name="The Broad Institute Genomics Platform"/>
            <consortium name="The Broad Institute Genome Sequencing Center for Infectious Disease"/>
            <person name="Wu L."/>
            <person name="Ma J."/>
        </authorList>
    </citation>
    <scope>NUCLEOTIDE SEQUENCE [LARGE SCALE GENOMIC DNA]</scope>
    <source>
        <strain evidence="3">CGMCC 4.1469</strain>
    </source>
</reference>
<proteinExistence type="predicted"/>
<keyword evidence="2" id="KW-0808">Transferase</keyword>
<dbReference type="PANTHER" id="PTHR34203:SF15">
    <property type="entry name" value="SLL1173 PROTEIN"/>
    <property type="match status" value="1"/>
</dbReference>
<comment type="caution">
    <text evidence="2">The sequence shown here is derived from an EMBL/GenBank/DDBJ whole genome shotgun (WGS) entry which is preliminary data.</text>
</comment>
<dbReference type="InterPro" id="IPR052514">
    <property type="entry name" value="SAM-dependent_MTase"/>
</dbReference>
<protein>
    <submittedName>
        <fullName evidence="2">FkbM family methyltransferase</fullName>
        <ecNumber evidence="2">2.1.1.-</ecNumber>
    </submittedName>
</protein>
<evidence type="ECO:0000313" key="3">
    <source>
        <dbReference type="Proteomes" id="UP001596052"/>
    </source>
</evidence>
<evidence type="ECO:0000313" key="2">
    <source>
        <dbReference type="EMBL" id="MFC5455676.1"/>
    </source>
</evidence>
<dbReference type="EMBL" id="JBHSMQ010000004">
    <property type="protein sequence ID" value="MFC5455676.1"/>
    <property type="molecule type" value="Genomic_DNA"/>
</dbReference>
<dbReference type="NCBIfam" id="TIGR01444">
    <property type="entry name" value="fkbM_fam"/>
    <property type="match status" value="1"/>
</dbReference>
<accession>A0ABW0KSR1</accession>
<feature type="domain" description="Methyltransferase FkbM" evidence="1">
    <location>
        <begin position="45"/>
        <end position="214"/>
    </location>
</feature>
<dbReference type="EC" id="2.1.1.-" evidence="2"/>
<dbReference type="Proteomes" id="UP001596052">
    <property type="component" value="Unassembled WGS sequence"/>
</dbReference>
<sequence length="262" mass="29648">MRRLLHSLLSRHASLYLYMLRLLKRGTIEKKIFLALIRPGDVVFDVGANEGYFTLLASDLVGSGGKVHAFEPVPPTFRKAEANLLQMQVYNNYCLNLFACSDEAGDVMLHVPEKDFGQASMRVQDAGSWKDVQNIETYCSRAIRLDDYINEHQISRVDFMKIDVEGAELHALRGSQKMIGRFRPMLFLEVCESWMRNFQCAPPDLAAFLLDHGYTDFFIAGNKVERTSDIKRALAELPVTASVNVLCVTAAHAERIERMSLI</sequence>